<dbReference type="RefSeq" id="WP_308448259.1">
    <property type="nucleotide sequence ID" value="NZ_JAJEQC010000001.1"/>
</dbReference>
<dbReference type="EMBL" id="JAJEQC010000001">
    <property type="protein sequence ID" value="MCC2135627.1"/>
    <property type="molecule type" value="Genomic_DNA"/>
</dbReference>
<name>A0AAE3AHI2_9FIRM</name>
<dbReference type="PIRSF" id="PIRSF500176">
    <property type="entry name" value="L_ASNase"/>
    <property type="match status" value="1"/>
</dbReference>
<reference evidence="2" key="1">
    <citation type="submission" date="2021-10" db="EMBL/GenBank/DDBJ databases">
        <title>Anaerobic single-cell dispensing facilitates the cultivation of human gut bacteria.</title>
        <authorList>
            <person name="Afrizal A."/>
        </authorList>
    </citation>
    <scope>NUCLEOTIDE SEQUENCE</scope>
    <source>
        <strain evidence="2">CLA-AA-H250</strain>
    </source>
</reference>
<evidence type="ECO:0000313" key="2">
    <source>
        <dbReference type="EMBL" id="MCC2135627.1"/>
    </source>
</evidence>
<dbReference type="InterPro" id="IPR006034">
    <property type="entry name" value="Asparaginase/glutaminase-like"/>
</dbReference>
<keyword evidence="3" id="KW-1185">Reference proteome</keyword>
<dbReference type="AlphaFoldDB" id="A0AAE3AHI2"/>
<dbReference type="PIRSF" id="PIRSF001220">
    <property type="entry name" value="L-ASNase_gatD"/>
    <property type="match status" value="1"/>
</dbReference>
<feature type="region of interest" description="Disordered" evidence="1">
    <location>
        <begin position="84"/>
        <end position="105"/>
    </location>
</feature>
<evidence type="ECO:0000256" key="1">
    <source>
        <dbReference type="SAM" id="MobiDB-lite"/>
    </source>
</evidence>
<dbReference type="Proteomes" id="UP001199424">
    <property type="component" value="Unassembled WGS sequence"/>
</dbReference>
<proteinExistence type="predicted"/>
<sequence length="182" mass="19724">MKNGKLTYMLIAACAALVLLMLLWPMDTKNTENEAPETVELAAGDYTRALSAQIAQMVSAITGESEPQVTVTLRTMGETVYATEDKQSEKSAEEYSGESLNRTQTDGDTQKTYILVKAADGSQKPLIVTKTEPEIRGVVVVSRGGGDPKMREKIVEAVKTALDLSSTQVCVVGYSEYTYGNE</sequence>
<accession>A0AAE3AHI2</accession>
<protein>
    <recommendedName>
        <fullName evidence="4">Stage III sporulation protein AG</fullName>
    </recommendedName>
</protein>
<organism evidence="2 3">
    <name type="scientific">Hominenteromicrobium mulieris</name>
    <dbReference type="NCBI Taxonomy" id="2885357"/>
    <lineage>
        <taxon>Bacteria</taxon>
        <taxon>Bacillati</taxon>
        <taxon>Bacillota</taxon>
        <taxon>Clostridia</taxon>
        <taxon>Eubacteriales</taxon>
        <taxon>Oscillospiraceae</taxon>
        <taxon>Hominenteromicrobium</taxon>
    </lineage>
</organism>
<evidence type="ECO:0008006" key="4">
    <source>
        <dbReference type="Google" id="ProtNLM"/>
    </source>
</evidence>
<evidence type="ECO:0000313" key="3">
    <source>
        <dbReference type="Proteomes" id="UP001199424"/>
    </source>
</evidence>
<feature type="compositionally biased region" description="Basic and acidic residues" evidence="1">
    <location>
        <begin position="84"/>
        <end position="93"/>
    </location>
</feature>
<gene>
    <name evidence="2" type="ORF">LKD31_01155</name>
</gene>
<comment type="caution">
    <text evidence="2">The sequence shown here is derived from an EMBL/GenBank/DDBJ whole genome shotgun (WGS) entry which is preliminary data.</text>
</comment>